<reference evidence="2 3" key="1">
    <citation type="journal article" date="2011" name="ISME J.">
        <title>Community ecology of hot spring cyanobacterial mats: predominant populations and their functional potential.</title>
        <authorList>
            <person name="Klatt C.G."/>
            <person name="Wood J.M."/>
            <person name="Rusch D.B."/>
            <person name="Bateson M.M."/>
            <person name="Hamamura N."/>
            <person name="Heidelberg J.F."/>
            <person name="Grossman A.R."/>
            <person name="Bhaya D."/>
            <person name="Cohan F.M."/>
            <person name="Kuhl M."/>
            <person name="Bryant D.A."/>
            <person name="Ward D.M."/>
        </authorList>
    </citation>
    <scope>NUCLEOTIDE SEQUENCE [LARGE SCALE GENOMIC DNA]</scope>
    <source>
        <strain evidence="2">OS</strain>
    </source>
</reference>
<dbReference type="InterPro" id="IPR008969">
    <property type="entry name" value="CarboxyPept-like_regulatory"/>
</dbReference>
<dbReference type="EMBL" id="PHFL01000024">
    <property type="protein sequence ID" value="RFM24827.1"/>
    <property type="molecule type" value="Genomic_DNA"/>
</dbReference>
<evidence type="ECO:0000313" key="2">
    <source>
        <dbReference type="EMBL" id="RFM24827.1"/>
    </source>
</evidence>
<dbReference type="AlphaFoldDB" id="A0A395M224"/>
<dbReference type="Gene3D" id="2.170.130.10">
    <property type="entry name" value="TonB-dependent receptor, plug domain"/>
    <property type="match status" value="1"/>
</dbReference>
<feature type="domain" description="TonB-dependent receptor plug" evidence="1">
    <location>
        <begin position="147"/>
        <end position="231"/>
    </location>
</feature>
<feature type="non-terminal residue" evidence="2">
    <location>
        <position position="438"/>
    </location>
</feature>
<evidence type="ECO:0000313" key="3">
    <source>
        <dbReference type="Proteomes" id="UP000266389"/>
    </source>
</evidence>
<dbReference type="PANTHER" id="PTHR40980:SF5">
    <property type="entry name" value="TONB-DEPENDENT RECEPTOR"/>
    <property type="match status" value="1"/>
</dbReference>
<dbReference type="SUPFAM" id="SSF49464">
    <property type="entry name" value="Carboxypeptidase regulatory domain-like"/>
    <property type="match status" value="1"/>
</dbReference>
<dbReference type="Pfam" id="PF13715">
    <property type="entry name" value="CarbopepD_reg_2"/>
    <property type="match status" value="1"/>
</dbReference>
<dbReference type="InterPro" id="IPR012910">
    <property type="entry name" value="Plug_dom"/>
</dbReference>
<evidence type="ECO:0000259" key="1">
    <source>
        <dbReference type="Pfam" id="PF07715"/>
    </source>
</evidence>
<dbReference type="SUPFAM" id="SSF56935">
    <property type="entry name" value="Porins"/>
    <property type="match status" value="1"/>
</dbReference>
<dbReference type="PANTHER" id="PTHR40980">
    <property type="entry name" value="PLUG DOMAIN-CONTAINING PROTEIN"/>
    <property type="match status" value="1"/>
</dbReference>
<dbReference type="Proteomes" id="UP000266389">
    <property type="component" value="Unassembled WGS sequence"/>
</dbReference>
<dbReference type="Gene3D" id="2.60.40.1120">
    <property type="entry name" value="Carboxypeptidase-like, regulatory domain"/>
    <property type="match status" value="1"/>
</dbReference>
<organism evidence="2 3">
    <name type="scientific">Candidatus Thermochlorobacter aerophilus</name>
    <dbReference type="NCBI Taxonomy" id="1868324"/>
    <lineage>
        <taxon>Bacteria</taxon>
        <taxon>Pseudomonadati</taxon>
        <taxon>Chlorobiota</taxon>
        <taxon>Chlorobiia</taxon>
        <taxon>Chlorobiales</taxon>
        <taxon>Candidatus Thermochlorobacteriaceae</taxon>
        <taxon>Candidatus Thermochlorobacter</taxon>
    </lineage>
</organism>
<dbReference type="Pfam" id="PF07715">
    <property type="entry name" value="Plug"/>
    <property type="match status" value="1"/>
</dbReference>
<protein>
    <submittedName>
        <fullName evidence="2">TonB-dependent receptor</fullName>
    </submittedName>
</protein>
<dbReference type="InterPro" id="IPR037066">
    <property type="entry name" value="Plug_dom_sf"/>
</dbReference>
<accession>A0A395M224</accession>
<keyword evidence="2" id="KW-0675">Receptor</keyword>
<name>A0A395M224_9BACT</name>
<sequence length="438" mass="47271">MKLGALRLKSSKILKSLKHSIALALTLLAGISLSAQENVKLIGKVTDKDSGEELIGASVVIVGTTFGTKTNIDGEFTLNVKPGKVDLRVSYVGYQTRTVKGIEVKAGQVNRVDIQLKAEAAQAEEIVVQAEISNATENALLTQQRKSLVVQDAISAELIKKTPDSDAGETIKRVTGVSLVGGKYVFVRGLGERYSNARLNGSTIPSPEPEKKIVPFDLIPANMIENIITIKTFMPDQPGTFGGGLVDIKTKEFPDQFVLSFTVGSGFNTQTHFKSNIPNYPGGRLDFLGIDDGTRNLPSGLPNLRLATSTVEDQVTVARKLGNNFQPGRGSYFPNTSFSIAAADQIKVAGLPIGYIASLGYGSDATFKEVNFFFPSLETIQQGGEPLYSYPNAKIASYNVSWGTLFNLSARLNENNKIGLKTTYNRTMEDETFEAIGT</sequence>
<comment type="caution">
    <text evidence="2">The sequence shown here is derived from an EMBL/GenBank/DDBJ whole genome shotgun (WGS) entry which is preliminary data.</text>
</comment>
<proteinExistence type="predicted"/>
<gene>
    <name evidence="2" type="ORF">D0433_03750</name>
</gene>